<evidence type="ECO:0000259" key="4">
    <source>
        <dbReference type="Pfam" id="PF07992"/>
    </source>
</evidence>
<dbReference type="Gene3D" id="3.50.50.60">
    <property type="entry name" value="FAD/NAD(P)-binding domain"/>
    <property type="match status" value="1"/>
</dbReference>
<evidence type="ECO:0000259" key="6">
    <source>
        <dbReference type="Pfam" id="PF17806"/>
    </source>
</evidence>
<dbReference type="PRINTS" id="PR00411">
    <property type="entry name" value="PNDRDTASEI"/>
</dbReference>
<evidence type="ECO:0000256" key="1">
    <source>
        <dbReference type="ARBA" id="ARBA00008609"/>
    </source>
</evidence>
<gene>
    <name evidence="7" type="ORF">ACFO5Q_15150</name>
</gene>
<protein>
    <submittedName>
        <fullName evidence="7">2Fe-2S iron-sulfur cluster-binding protein</fullName>
    </submittedName>
</protein>
<reference evidence="8" key="1">
    <citation type="journal article" date="2019" name="Int. J. Syst. Evol. Microbiol.">
        <title>The Global Catalogue of Microorganisms (GCM) 10K type strain sequencing project: providing services to taxonomists for standard genome sequencing and annotation.</title>
        <authorList>
            <consortium name="The Broad Institute Genomics Platform"/>
            <consortium name="The Broad Institute Genome Sequencing Center for Infectious Disease"/>
            <person name="Wu L."/>
            <person name="Ma J."/>
        </authorList>
    </citation>
    <scope>NUCLEOTIDE SEQUENCE [LARGE SCALE GENOMIC DNA]</scope>
    <source>
        <strain evidence="8">CGMCC 1.15304</strain>
    </source>
</reference>
<evidence type="ECO:0000256" key="2">
    <source>
        <dbReference type="ARBA" id="ARBA00023002"/>
    </source>
</evidence>
<name>A0ABV8UDF8_9PROT</name>
<proteinExistence type="inferred from homology"/>
<comment type="similarity">
    <text evidence="1">Belongs to the GcvT family.</text>
</comment>
<dbReference type="Pfam" id="PF07992">
    <property type="entry name" value="Pyr_redox_2"/>
    <property type="match status" value="1"/>
</dbReference>
<dbReference type="SUPFAM" id="SSF103025">
    <property type="entry name" value="Folate-binding domain"/>
    <property type="match status" value="1"/>
</dbReference>
<dbReference type="InterPro" id="IPR036188">
    <property type="entry name" value="FAD/NAD-bd_sf"/>
</dbReference>
<feature type="domain" description="Aminomethyltransferase C-terminal" evidence="5">
    <location>
        <begin position="874"/>
        <end position="956"/>
    </location>
</feature>
<dbReference type="SUPFAM" id="SSF51905">
    <property type="entry name" value="FAD/NAD(P)-binding domain"/>
    <property type="match status" value="1"/>
</dbReference>
<feature type="domain" description="GCVT N-terminal" evidence="3">
    <location>
        <begin position="589"/>
        <end position="856"/>
    </location>
</feature>
<dbReference type="InterPro" id="IPR028896">
    <property type="entry name" value="GcvT/YgfZ/DmdA"/>
</dbReference>
<accession>A0ABV8UDF8</accession>
<dbReference type="Gene3D" id="3.30.1360.120">
    <property type="entry name" value="Probable tRNA modification gtpase trme, domain 1"/>
    <property type="match status" value="1"/>
</dbReference>
<dbReference type="Pfam" id="PF17806">
    <property type="entry name" value="SO_alpha_A3"/>
    <property type="match status" value="1"/>
</dbReference>
<dbReference type="EMBL" id="JBHSCR010000015">
    <property type="protein sequence ID" value="MFC4349190.1"/>
    <property type="molecule type" value="Genomic_DNA"/>
</dbReference>
<dbReference type="RefSeq" id="WP_068144163.1">
    <property type="nucleotide sequence ID" value="NZ_JBHSCR010000015.1"/>
</dbReference>
<dbReference type="PANTHER" id="PTHR43757">
    <property type="entry name" value="AMINOMETHYLTRANSFERASE"/>
    <property type="match status" value="1"/>
</dbReference>
<dbReference type="InterPro" id="IPR006222">
    <property type="entry name" value="GCVT_N"/>
</dbReference>
<dbReference type="Pfam" id="PF01571">
    <property type="entry name" value="GCV_T"/>
    <property type="match status" value="1"/>
</dbReference>
<comment type="caution">
    <text evidence="7">The sequence shown here is derived from an EMBL/GenBank/DDBJ whole genome shotgun (WGS) entry which is preliminary data.</text>
</comment>
<dbReference type="InterPro" id="IPR041854">
    <property type="entry name" value="BFD-like_2Fe2S-bd_dom_sf"/>
</dbReference>
<keyword evidence="2" id="KW-0560">Oxidoreductase</keyword>
<evidence type="ECO:0000313" key="8">
    <source>
        <dbReference type="Proteomes" id="UP001595776"/>
    </source>
</evidence>
<dbReference type="Pfam" id="PF08669">
    <property type="entry name" value="GCV_T_C"/>
    <property type="match status" value="1"/>
</dbReference>
<sequence>MTRRLPPIAGEWINREKRLDFTFEGRSVSGFEGDSISAALMANGEVVLGRSFKYHRPRSVMSAANHDVNVLVQTAERTNIRADVERVESGMALMPVNVFGSLKRDRASLLQKFKRFLPVGFYYKAFYRPKGMFPFWERRIRAIAGLGRVDTSWRSERPFATSHHTDVLVVGGGASGMSAALSAAEAGARVVLADENPQLGGSLHYQSFSDASRHRALKKLIAAVEAEPGITILTGAEACGYYGHHLVPLVTREGITKVQAKAVVVATGAFEQPAVFGNNDVPGVMLASGAQRLIARYAVQPCQRAVILTANEEGYHAALDMLSVGLELAAVVDLAASADRGGAAAEIKNKGIPVFDHSAIYETVTGKSGVAAIEICPLDEGGNLDRSKRTLISADGVLTSVGFAPAAALLYQAGVKFSYDPVLHQLVPGDQPKGLYAVGRVNGVYDLSDKQVDGKACGKLAAADALGQTVGQPKRPGRSQTAHSHEYPVFEHAKGWNFVDMDEDLTLKDLTRAAEEGFDNIELMKRFSTIGMGPSQGKHSNMNGIRILARKRNRSIDETGSTTARPMFHPVPVKALAGQRLRPMRRTVLHDFHASHGAQFMEAGHWLRPEFYGLEADRGTAISAEVAAVRSGAGLIDISTLGKIEIFGVDAAELMDRLYTMRMSNINEGMTRYALMVDKTGIVIDDGLAARLSENRFYVTTTSGTSDSSFAEMQKRILEWGLDVDILNLTGQLGAINIAGPLSRQVLGPLTDIDLSEEAFPFLAVRQGLVFGEPALLMRAAFVGELSYEIHMAPAALEKAVAAIMDTGESVSIRPFGVEAQRLLRLEKGHIIVGQDTDGLTNPFEAGMSWAVHAEKNYFVGKRTLECLKPKRARSLVGFTADIDEAALKMAECHLVIADGDIRGRITSVAQSRTIGKVIGLAYVDDGTVRADGSFHVRISDGRMVKVSRADLPFYDPDDSRQRLGVDTLDGVAVPGEAA</sequence>
<dbReference type="InterPro" id="IPR027266">
    <property type="entry name" value="TrmE/GcvT-like"/>
</dbReference>
<dbReference type="Proteomes" id="UP001595776">
    <property type="component" value="Unassembled WGS sequence"/>
</dbReference>
<dbReference type="Pfam" id="PF13510">
    <property type="entry name" value="Fer2_4"/>
    <property type="match status" value="1"/>
</dbReference>
<evidence type="ECO:0000259" key="3">
    <source>
        <dbReference type="Pfam" id="PF01571"/>
    </source>
</evidence>
<evidence type="ECO:0000313" key="7">
    <source>
        <dbReference type="EMBL" id="MFC4349190.1"/>
    </source>
</evidence>
<feature type="domain" description="SoxA A3" evidence="6">
    <location>
        <begin position="495"/>
        <end position="578"/>
    </location>
</feature>
<keyword evidence="8" id="KW-1185">Reference proteome</keyword>
<dbReference type="InterPro" id="IPR013977">
    <property type="entry name" value="GcvT_C"/>
</dbReference>
<dbReference type="InterPro" id="IPR029043">
    <property type="entry name" value="GcvT/YgfZ_C"/>
</dbReference>
<dbReference type="SUPFAM" id="SSF101790">
    <property type="entry name" value="Aminomethyltransferase beta-barrel domain"/>
    <property type="match status" value="1"/>
</dbReference>
<dbReference type="PRINTS" id="PR00368">
    <property type="entry name" value="FADPNR"/>
</dbReference>
<dbReference type="Gene3D" id="1.10.10.1100">
    <property type="entry name" value="BFD-like [2Fe-2S]-binding domain"/>
    <property type="match status" value="1"/>
</dbReference>
<dbReference type="InterPro" id="IPR042204">
    <property type="entry name" value="2Fe-2S-bd_N"/>
</dbReference>
<evidence type="ECO:0000259" key="5">
    <source>
        <dbReference type="Pfam" id="PF08669"/>
    </source>
</evidence>
<dbReference type="Gene3D" id="3.10.20.440">
    <property type="entry name" value="2Fe-2S iron-sulphur cluster binding domain, sarcosine oxidase, alpha subunit, N-terminal domain"/>
    <property type="match status" value="1"/>
</dbReference>
<dbReference type="InterPro" id="IPR023753">
    <property type="entry name" value="FAD/NAD-binding_dom"/>
</dbReference>
<organism evidence="7 8">
    <name type="scientific">Kordiimonas lipolytica</name>
    <dbReference type="NCBI Taxonomy" id="1662421"/>
    <lineage>
        <taxon>Bacteria</taxon>
        <taxon>Pseudomonadati</taxon>
        <taxon>Pseudomonadota</taxon>
        <taxon>Alphaproteobacteria</taxon>
        <taxon>Kordiimonadales</taxon>
        <taxon>Kordiimonadaceae</taxon>
        <taxon>Kordiimonas</taxon>
    </lineage>
</organism>
<dbReference type="InterPro" id="IPR041117">
    <property type="entry name" value="SoxA_A3"/>
</dbReference>
<dbReference type="PANTHER" id="PTHR43757:SF2">
    <property type="entry name" value="AMINOMETHYLTRANSFERASE, MITOCHONDRIAL"/>
    <property type="match status" value="1"/>
</dbReference>
<feature type="domain" description="FAD/NAD(P)-binding" evidence="4">
    <location>
        <begin position="166"/>
        <end position="417"/>
    </location>
</feature>